<evidence type="ECO:0000313" key="11">
    <source>
        <dbReference type="Proteomes" id="UP000320048"/>
    </source>
</evidence>
<dbReference type="GO" id="GO:0008081">
    <property type="term" value="F:phosphoric diester hydrolase activity"/>
    <property type="evidence" value="ECO:0007669"/>
    <property type="project" value="TreeGrafter"/>
</dbReference>
<feature type="compositionally biased region" description="Basic residues" evidence="8">
    <location>
        <begin position="52"/>
        <end position="62"/>
    </location>
</feature>
<name>A0A537J043_9BACT</name>
<dbReference type="SUPFAM" id="SSF51658">
    <property type="entry name" value="Xylose isomerase-like"/>
    <property type="match status" value="1"/>
</dbReference>
<keyword evidence="7" id="KW-0234">DNA repair</keyword>
<keyword evidence="6" id="KW-0862">Zinc</keyword>
<dbReference type="EMBL" id="VBAO01000495">
    <property type="protein sequence ID" value="TMI76934.1"/>
    <property type="molecule type" value="Genomic_DNA"/>
</dbReference>
<evidence type="ECO:0000313" key="10">
    <source>
        <dbReference type="EMBL" id="TMI76934.1"/>
    </source>
</evidence>
<evidence type="ECO:0000256" key="1">
    <source>
        <dbReference type="ARBA" id="ARBA00001947"/>
    </source>
</evidence>
<evidence type="ECO:0000259" key="9">
    <source>
        <dbReference type="Pfam" id="PF01261"/>
    </source>
</evidence>
<dbReference type="PROSITE" id="PS51432">
    <property type="entry name" value="AP_NUCLEASE_F2_4"/>
    <property type="match status" value="1"/>
</dbReference>
<comment type="cofactor">
    <cofactor evidence="1">
        <name>Zn(2+)</name>
        <dbReference type="ChEBI" id="CHEBI:29105"/>
    </cofactor>
</comment>
<dbReference type="Pfam" id="PF01261">
    <property type="entry name" value="AP_endonuc_2"/>
    <property type="match status" value="1"/>
</dbReference>
<reference evidence="10 11" key="1">
    <citation type="journal article" date="2019" name="Nat. Microbiol.">
        <title>Mediterranean grassland soil C-N compound turnover is dependent on rainfall and depth, and is mediated by genomically divergent microorganisms.</title>
        <authorList>
            <person name="Diamond S."/>
            <person name="Andeer P.F."/>
            <person name="Li Z."/>
            <person name="Crits-Christoph A."/>
            <person name="Burstein D."/>
            <person name="Anantharaman K."/>
            <person name="Lane K.R."/>
            <person name="Thomas B.C."/>
            <person name="Pan C."/>
            <person name="Northen T.R."/>
            <person name="Banfield J.F."/>
        </authorList>
    </citation>
    <scope>NUCLEOTIDE SEQUENCE [LARGE SCALE GENOMIC DNA]</scope>
    <source>
        <strain evidence="10">NP_7</strain>
    </source>
</reference>
<evidence type="ECO:0000256" key="8">
    <source>
        <dbReference type="SAM" id="MobiDB-lite"/>
    </source>
</evidence>
<dbReference type="SMART" id="SM00518">
    <property type="entry name" value="AP2Ec"/>
    <property type="match status" value="1"/>
</dbReference>
<comment type="similarity">
    <text evidence="2">Belongs to the AP endonuclease 2 family.</text>
</comment>
<evidence type="ECO:0000256" key="2">
    <source>
        <dbReference type="ARBA" id="ARBA00005340"/>
    </source>
</evidence>
<keyword evidence="4" id="KW-0227">DNA damage</keyword>
<dbReference type="InterPro" id="IPR036237">
    <property type="entry name" value="Xyl_isomerase-like_sf"/>
</dbReference>
<feature type="compositionally biased region" description="Basic and acidic residues" evidence="8">
    <location>
        <begin position="148"/>
        <end position="162"/>
    </location>
</feature>
<feature type="compositionally biased region" description="Pro residues" evidence="8">
    <location>
        <begin position="1"/>
        <end position="13"/>
    </location>
</feature>
<comment type="caution">
    <text evidence="10">The sequence shown here is derived from an EMBL/GenBank/DDBJ whole genome shotgun (WGS) entry which is preliminary data.</text>
</comment>
<organism evidence="10 11">
    <name type="scientific">Candidatus Segetimicrobium genomatis</name>
    <dbReference type="NCBI Taxonomy" id="2569760"/>
    <lineage>
        <taxon>Bacteria</taxon>
        <taxon>Bacillati</taxon>
        <taxon>Candidatus Sysuimicrobiota</taxon>
        <taxon>Candidatus Sysuimicrobiia</taxon>
        <taxon>Candidatus Sysuimicrobiales</taxon>
        <taxon>Candidatus Segetimicrobiaceae</taxon>
        <taxon>Candidatus Segetimicrobium</taxon>
    </lineage>
</organism>
<dbReference type="Gene3D" id="3.20.20.150">
    <property type="entry name" value="Divalent-metal-dependent TIM barrel enzymes"/>
    <property type="match status" value="1"/>
</dbReference>
<proteinExistence type="inferred from homology"/>
<accession>A0A537J043</accession>
<dbReference type="InterPro" id="IPR013022">
    <property type="entry name" value="Xyl_isomerase-like_TIM-brl"/>
</dbReference>
<dbReference type="PROSITE" id="PS00731">
    <property type="entry name" value="AP_NUCLEASE_F2_3"/>
    <property type="match status" value="1"/>
</dbReference>
<keyword evidence="3" id="KW-0479">Metal-binding</keyword>
<dbReference type="AlphaFoldDB" id="A0A537J043"/>
<evidence type="ECO:0000256" key="7">
    <source>
        <dbReference type="ARBA" id="ARBA00023204"/>
    </source>
</evidence>
<dbReference type="GO" id="GO:0006284">
    <property type="term" value="P:base-excision repair"/>
    <property type="evidence" value="ECO:0007669"/>
    <property type="project" value="TreeGrafter"/>
</dbReference>
<dbReference type="PANTHER" id="PTHR21445:SF0">
    <property type="entry name" value="APURINIC-APYRIMIDINIC ENDONUCLEASE"/>
    <property type="match status" value="1"/>
</dbReference>
<feature type="region of interest" description="Disordered" evidence="8">
    <location>
        <begin position="1"/>
        <end position="191"/>
    </location>
</feature>
<evidence type="ECO:0000256" key="5">
    <source>
        <dbReference type="ARBA" id="ARBA00022801"/>
    </source>
</evidence>
<protein>
    <submittedName>
        <fullName evidence="10">TIM barrel protein</fullName>
    </submittedName>
</protein>
<feature type="compositionally biased region" description="Gly residues" evidence="8">
    <location>
        <begin position="175"/>
        <end position="185"/>
    </location>
</feature>
<sequence length="325" mass="34644">MPTAPDRPSPRSPIRPSSARAWRARHGSRARSLVDGAPPPAPRAAGGVPARPRSRGRAHRRARVDPRPYLRRGPPRPSAGVRVPPDLRWESPPVAARLLSPRGSRGVSTAARAGPHRSAGRPRAVPHQSRLARLRRVPAVGRRAHARPPGDGRPRGARGDHAHRQRHGHPLAGGARPGGVGGPGGPARERAGDAFARGEVGERRRLGVCLDTAHLFAAGWDLRTPAGVAAMVDACDRAIGLRRLQALHLNDSKAGLGSHIDRHDNIGEGTIGRAGFRAILAHPALGPLPGFIETPGFDHAGPDRRNIAILKRIRAAALRGWRAKR</sequence>
<keyword evidence="5" id="KW-0378">Hydrolase</keyword>
<dbReference type="InterPro" id="IPR001719">
    <property type="entry name" value="AP_endonuc_2"/>
</dbReference>
<dbReference type="Proteomes" id="UP000320048">
    <property type="component" value="Unassembled WGS sequence"/>
</dbReference>
<dbReference type="GO" id="GO:0003906">
    <property type="term" value="F:DNA-(apurinic or apyrimidinic site) endonuclease activity"/>
    <property type="evidence" value="ECO:0007669"/>
    <property type="project" value="TreeGrafter"/>
</dbReference>
<dbReference type="GO" id="GO:0003677">
    <property type="term" value="F:DNA binding"/>
    <property type="evidence" value="ECO:0007669"/>
    <property type="project" value="InterPro"/>
</dbReference>
<feature type="domain" description="Xylose isomerase-like TIM barrel" evidence="9">
    <location>
        <begin position="199"/>
        <end position="284"/>
    </location>
</feature>
<dbReference type="GO" id="GO:0008270">
    <property type="term" value="F:zinc ion binding"/>
    <property type="evidence" value="ECO:0007669"/>
    <property type="project" value="InterPro"/>
</dbReference>
<evidence type="ECO:0000256" key="3">
    <source>
        <dbReference type="ARBA" id="ARBA00022723"/>
    </source>
</evidence>
<dbReference type="InterPro" id="IPR018246">
    <property type="entry name" value="AP_endonuc_F2_Zn_BS"/>
</dbReference>
<feature type="compositionally biased region" description="Basic residues" evidence="8">
    <location>
        <begin position="130"/>
        <end position="146"/>
    </location>
</feature>
<gene>
    <name evidence="10" type="ORF">E6H04_14680</name>
</gene>
<dbReference type="PANTHER" id="PTHR21445">
    <property type="entry name" value="ENDONUCLEASE IV ENDODEOXYRIBONUCLEASE IV"/>
    <property type="match status" value="1"/>
</dbReference>
<evidence type="ECO:0000256" key="6">
    <source>
        <dbReference type="ARBA" id="ARBA00022833"/>
    </source>
</evidence>
<evidence type="ECO:0000256" key="4">
    <source>
        <dbReference type="ARBA" id="ARBA00022763"/>
    </source>
</evidence>